<dbReference type="Gene3D" id="3.40.800.10">
    <property type="entry name" value="Ureohydrolase domain"/>
    <property type="match status" value="1"/>
</dbReference>
<dbReference type="PANTHER" id="PTHR11358:SF26">
    <property type="entry name" value="GUANIDINO ACID HYDROLASE, MITOCHONDRIAL"/>
    <property type="match status" value="1"/>
</dbReference>
<dbReference type="InterPro" id="IPR006035">
    <property type="entry name" value="Ureohydrolase"/>
</dbReference>
<accession>A0ABV5YU91</accession>
<dbReference type="SUPFAM" id="SSF52768">
    <property type="entry name" value="Arginase/deacetylase"/>
    <property type="match status" value="1"/>
</dbReference>
<proteinExistence type="inferred from homology"/>
<comment type="caution">
    <text evidence="4">The sequence shown here is derived from an EMBL/GenBank/DDBJ whole genome shotgun (WGS) entry which is preliminary data.</text>
</comment>
<dbReference type="RefSeq" id="WP_378211665.1">
    <property type="nucleotide sequence ID" value="NZ_JBHLZP010000547.1"/>
</dbReference>
<dbReference type="InterPro" id="IPR023696">
    <property type="entry name" value="Ureohydrolase_dom_sf"/>
</dbReference>
<evidence type="ECO:0000256" key="2">
    <source>
        <dbReference type="ARBA" id="ARBA00022801"/>
    </source>
</evidence>
<protein>
    <submittedName>
        <fullName evidence="4">Agmatinase family protein</fullName>
    </submittedName>
</protein>
<organism evidence="4 5">
    <name type="scientific">Actinoallomurus acaciae</name>
    <dbReference type="NCBI Taxonomy" id="502577"/>
    <lineage>
        <taxon>Bacteria</taxon>
        <taxon>Bacillati</taxon>
        <taxon>Actinomycetota</taxon>
        <taxon>Actinomycetes</taxon>
        <taxon>Streptosporangiales</taxon>
        <taxon>Thermomonosporaceae</taxon>
        <taxon>Actinoallomurus</taxon>
    </lineage>
</organism>
<keyword evidence="1" id="KW-0479">Metal-binding</keyword>
<reference evidence="4 5" key="1">
    <citation type="submission" date="2024-09" db="EMBL/GenBank/DDBJ databases">
        <authorList>
            <person name="Sun Q."/>
            <person name="Mori K."/>
        </authorList>
    </citation>
    <scope>NUCLEOTIDE SEQUENCE [LARGE SCALE GENOMIC DNA]</scope>
    <source>
        <strain evidence="4 5">TBRC 0563</strain>
    </source>
</reference>
<evidence type="ECO:0000313" key="5">
    <source>
        <dbReference type="Proteomes" id="UP001589627"/>
    </source>
</evidence>
<name>A0ABV5YU91_9ACTN</name>
<dbReference type="PROSITE" id="PS51409">
    <property type="entry name" value="ARGINASE_2"/>
    <property type="match status" value="1"/>
</dbReference>
<keyword evidence="2" id="KW-0378">Hydrolase</keyword>
<keyword evidence="5" id="KW-1185">Reference proteome</keyword>
<dbReference type="Pfam" id="PF00491">
    <property type="entry name" value="Arginase"/>
    <property type="match status" value="1"/>
</dbReference>
<dbReference type="EMBL" id="JBHLZP010000547">
    <property type="protein sequence ID" value="MFB9838629.1"/>
    <property type="molecule type" value="Genomic_DNA"/>
</dbReference>
<dbReference type="PIRSF" id="PIRSF036979">
    <property type="entry name" value="Arginase"/>
    <property type="match status" value="1"/>
</dbReference>
<dbReference type="Proteomes" id="UP001589627">
    <property type="component" value="Unassembled WGS sequence"/>
</dbReference>
<sequence>MPLDIRAGAGGAIVPDSVGIFESRHRPVRLEPPMPLSASRPPRRYDLLGAPFDGGSTLGWPGSRYAPARVRQAMEWILQRRENGEVYCLDHAAVHPFPYDLLEDRGDVHVIGHDLEATLASASEAVAGSVRAGRSPILLGGDDSLLYPAARGLAEATDGTVAIVHFDAHLDLLDENEHQGRYSHSSGMRRSCELPGVEVARSVQIGARHFNFPSSLRFRESRGLRNIPAAEVHRRGAAAVAVDVLEHVSGADRVLLAFDIDTIDPAHAPGAGAHEPGGLTSHQALEAVRSLAPRMDALVLTEVNPLTDVRDQTANLAAYLIAHHVIHGRIAE</sequence>
<dbReference type="CDD" id="cd09990">
    <property type="entry name" value="Agmatinase-like"/>
    <property type="match status" value="1"/>
</dbReference>
<evidence type="ECO:0000313" key="4">
    <source>
        <dbReference type="EMBL" id="MFB9838629.1"/>
    </source>
</evidence>
<comment type="similarity">
    <text evidence="3">Belongs to the arginase family.</text>
</comment>
<evidence type="ECO:0000256" key="1">
    <source>
        <dbReference type="ARBA" id="ARBA00022723"/>
    </source>
</evidence>
<dbReference type="PRINTS" id="PR00116">
    <property type="entry name" value="ARGINASE"/>
</dbReference>
<gene>
    <name evidence="4" type="ORF">ACFFNX_41425</name>
</gene>
<evidence type="ECO:0000256" key="3">
    <source>
        <dbReference type="PROSITE-ProRule" id="PRU00742"/>
    </source>
</evidence>
<dbReference type="PANTHER" id="PTHR11358">
    <property type="entry name" value="ARGINASE/AGMATINASE"/>
    <property type="match status" value="1"/>
</dbReference>